<keyword evidence="7" id="KW-1185">Reference proteome</keyword>
<evidence type="ECO:0000259" key="5">
    <source>
        <dbReference type="PROSITE" id="PS50119"/>
    </source>
</evidence>
<dbReference type="PANTHER" id="PTHR31717:SF142">
    <property type="entry name" value="B-BOX DOMAIN PROTEIN 30-RELATED"/>
    <property type="match status" value="1"/>
</dbReference>
<dbReference type="CDD" id="cd19821">
    <property type="entry name" value="Bbox1_BBX-like"/>
    <property type="match status" value="1"/>
</dbReference>
<keyword evidence="1" id="KW-0479">Metal-binding</keyword>
<dbReference type="EMBL" id="NKXS01001473">
    <property type="protein sequence ID" value="PIN18333.1"/>
    <property type="molecule type" value="Genomic_DNA"/>
</dbReference>
<dbReference type="Pfam" id="PF00643">
    <property type="entry name" value="zf-B_box"/>
    <property type="match status" value="1"/>
</dbReference>
<evidence type="ECO:0000256" key="4">
    <source>
        <dbReference type="PROSITE-ProRule" id="PRU00024"/>
    </source>
</evidence>
<proteinExistence type="predicted"/>
<evidence type="ECO:0000313" key="7">
    <source>
        <dbReference type="Proteomes" id="UP000231279"/>
    </source>
</evidence>
<organism evidence="6 7">
    <name type="scientific">Handroanthus impetiginosus</name>
    <dbReference type="NCBI Taxonomy" id="429701"/>
    <lineage>
        <taxon>Eukaryota</taxon>
        <taxon>Viridiplantae</taxon>
        <taxon>Streptophyta</taxon>
        <taxon>Embryophyta</taxon>
        <taxon>Tracheophyta</taxon>
        <taxon>Spermatophyta</taxon>
        <taxon>Magnoliopsida</taxon>
        <taxon>eudicotyledons</taxon>
        <taxon>Gunneridae</taxon>
        <taxon>Pentapetalae</taxon>
        <taxon>asterids</taxon>
        <taxon>lamiids</taxon>
        <taxon>Lamiales</taxon>
        <taxon>Bignoniaceae</taxon>
        <taxon>Crescentiina</taxon>
        <taxon>Tabebuia alliance</taxon>
        <taxon>Handroanthus</taxon>
    </lineage>
</organism>
<feature type="domain" description="B box-type" evidence="5">
    <location>
        <begin position="21"/>
        <end position="62"/>
    </location>
</feature>
<evidence type="ECO:0000256" key="3">
    <source>
        <dbReference type="ARBA" id="ARBA00022833"/>
    </source>
</evidence>
<dbReference type="InterPro" id="IPR000315">
    <property type="entry name" value="Znf_B-box"/>
</dbReference>
<dbReference type="OrthoDB" id="153872at2759"/>
<dbReference type="GO" id="GO:0008270">
    <property type="term" value="F:zinc ion binding"/>
    <property type="evidence" value="ECO:0007669"/>
    <property type="project" value="UniProtKB-KW"/>
</dbReference>
<comment type="caution">
    <text evidence="6">The sequence shown here is derived from an EMBL/GenBank/DDBJ whole genome shotgun (WGS) entry which is preliminary data.</text>
</comment>
<dbReference type="AlphaFoldDB" id="A0A2G9HLM2"/>
<dbReference type="SMART" id="SM00336">
    <property type="entry name" value="BBOX"/>
    <property type="match status" value="1"/>
</dbReference>
<dbReference type="PANTHER" id="PTHR31717">
    <property type="entry name" value="ZINC FINGER PROTEIN CONSTANS-LIKE 10"/>
    <property type="match status" value="1"/>
</dbReference>
<dbReference type="Proteomes" id="UP000231279">
    <property type="component" value="Unassembled WGS sequence"/>
</dbReference>
<dbReference type="STRING" id="429701.A0A2G9HLM2"/>
<protein>
    <recommendedName>
        <fullName evidence="5">B box-type domain-containing protein</fullName>
    </recommendedName>
</protein>
<evidence type="ECO:0000313" key="6">
    <source>
        <dbReference type="EMBL" id="PIN18333.1"/>
    </source>
</evidence>
<dbReference type="InterPro" id="IPR049808">
    <property type="entry name" value="CONSTANS-like_Bbox1"/>
</dbReference>
<name>A0A2G9HLM2_9LAMI</name>
<sequence length="100" mass="11413">MCKTREKERQGRHFFCSRGSRKEIPCELCSSEASLYCLADNAFLCEKCDTFVHGANFLSQRHIRCSTCRSFTQRCLVGTSPNSLELIMHGTKKEPNDPFS</sequence>
<keyword evidence="3" id="KW-0862">Zinc</keyword>
<evidence type="ECO:0000256" key="1">
    <source>
        <dbReference type="ARBA" id="ARBA00022723"/>
    </source>
</evidence>
<reference evidence="7" key="1">
    <citation type="journal article" date="2018" name="Gigascience">
        <title>Genome assembly of the Pink Ipe (Handroanthus impetiginosus, Bignoniaceae), a highly valued, ecologically keystone Neotropical timber forest tree.</title>
        <authorList>
            <person name="Silva-Junior O.B."/>
            <person name="Grattapaglia D."/>
            <person name="Novaes E."/>
            <person name="Collevatti R.G."/>
        </authorList>
    </citation>
    <scope>NUCLEOTIDE SEQUENCE [LARGE SCALE GENOMIC DNA]</scope>
    <source>
        <strain evidence="7">cv. UFG-1</strain>
    </source>
</reference>
<gene>
    <name evidence="6" type="ORF">CDL12_08993</name>
</gene>
<dbReference type="PROSITE" id="PS50119">
    <property type="entry name" value="ZF_BBOX"/>
    <property type="match status" value="1"/>
</dbReference>
<evidence type="ECO:0000256" key="2">
    <source>
        <dbReference type="ARBA" id="ARBA00022771"/>
    </source>
</evidence>
<keyword evidence="2 4" id="KW-0863">Zinc-finger</keyword>
<accession>A0A2G9HLM2</accession>